<reference evidence="1" key="1">
    <citation type="journal article" date="2011" name="PLoS ONE">
        <title>Ralstonia syzygii, the Blood Disease Bacterium and some Asian R. solanacearum strains form a single genomic species despite divergent lifestyles.</title>
        <authorList>
            <person name="Remenant B."/>
            <person name="de Cambiaire J.C."/>
            <person name="Cellier G."/>
            <person name="Jacobs J.M."/>
            <person name="Mangenot S."/>
            <person name="Barbe V."/>
            <person name="Lajus A."/>
            <person name="Vallenet D."/>
            <person name="Medigue C."/>
            <person name="Fegan M."/>
            <person name="Allen C."/>
            <person name="Prior P."/>
        </authorList>
    </citation>
    <scope>NUCLEOTIDE SEQUENCE</scope>
    <source>
        <strain evidence="1">R229</strain>
    </source>
</reference>
<accession>G2ZS84</accession>
<dbReference type="EMBL" id="FR854072">
    <property type="protein sequence ID" value="CCA81906.1"/>
    <property type="molecule type" value="Genomic_DNA"/>
</dbReference>
<name>G2ZS84_9RALS</name>
<sequence>MHVSLVGVFFVSLEVLEVIADGGGIVDVYVGLARLRYTSF</sequence>
<gene>
    <name evidence="1" type="ORF">BDB_160144</name>
</gene>
<protein>
    <submittedName>
        <fullName evidence="1">Uncharacterized protein</fullName>
    </submittedName>
</protein>
<dbReference type="AlphaFoldDB" id="G2ZS84"/>
<reference evidence="1" key="2">
    <citation type="submission" date="2011-04" db="EMBL/GenBank/DDBJ databases">
        <authorList>
            <person name="Genoscope - CEA"/>
        </authorList>
    </citation>
    <scope>NUCLEOTIDE SEQUENCE</scope>
    <source>
        <strain evidence="1">R229</strain>
    </source>
</reference>
<evidence type="ECO:0000313" key="1">
    <source>
        <dbReference type="EMBL" id="CCA81906.1"/>
    </source>
</evidence>
<organism evidence="1">
    <name type="scientific">blood disease bacterium R229</name>
    <dbReference type="NCBI Taxonomy" id="741978"/>
    <lineage>
        <taxon>Bacteria</taxon>
        <taxon>Pseudomonadati</taxon>
        <taxon>Pseudomonadota</taxon>
        <taxon>Betaproteobacteria</taxon>
        <taxon>Burkholderiales</taxon>
        <taxon>Burkholderiaceae</taxon>
        <taxon>Ralstonia</taxon>
        <taxon>Ralstonia solanacearum species complex</taxon>
    </lineage>
</organism>
<proteinExistence type="predicted"/>